<dbReference type="InterPro" id="IPR010982">
    <property type="entry name" value="Lambda_DNA-bd_dom_sf"/>
</dbReference>
<dbReference type="Pfam" id="PF13443">
    <property type="entry name" value="HTH_26"/>
    <property type="match status" value="1"/>
</dbReference>
<accession>A0A1D8GCU2</accession>
<dbReference type="OrthoDB" id="9805309at2"/>
<sequence length="72" mass="8021">MAILVNLEHLLLQQKINSIGLAAKINITKTNLSILKTNKAKLIRFSTLDSICRILNCQPGDILKYVPDNETS</sequence>
<dbReference type="EMBL" id="CP017269">
    <property type="protein sequence ID" value="AOT68728.1"/>
    <property type="molecule type" value="Genomic_DNA"/>
</dbReference>
<dbReference type="Proteomes" id="UP000095743">
    <property type="component" value="Chromosome"/>
</dbReference>
<dbReference type="PROSITE" id="PS50943">
    <property type="entry name" value="HTH_CROC1"/>
    <property type="match status" value="1"/>
</dbReference>
<evidence type="ECO:0000313" key="2">
    <source>
        <dbReference type="EMBL" id="AOT68728.1"/>
    </source>
</evidence>
<proteinExistence type="predicted"/>
<dbReference type="PANTHER" id="PTHR37301">
    <property type="entry name" value="DNA-BINDING PROTEIN-RELATED"/>
    <property type="match status" value="1"/>
</dbReference>
<evidence type="ECO:0000313" key="3">
    <source>
        <dbReference type="Proteomes" id="UP000095743"/>
    </source>
</evidence>
<gene>
    <name evidence="2" type="ORF">Gferi_03520</name>
</gene>
<organism evidence="2 3">
    <name type="scientific">Geosporobacter ferrireducens</name>
    <dbReference type="NCBI Taxonomy" id="1424294"/>
    <lineage>
        <taxon>Bacteria</taxon>
        <taxon>Bacillati</taxon>
        <taxon>Bacillota</taxon>
        <taxon>Clostridia</taxon>
        <taxon>Peptostreptococcales</taxon>
        <taxon>Thermotaleaceae</taxon>
        <taxon>Geosporobacter</taxon>
    </lineage>
</organism>
<dbReference type="AlphaFoldDB" id="A0A1D8GCU2"/>
<protein>
    <submittedName>
        <fullName evidence="2">Transcriptional regulator</fullName>
    </submittedName>
</protein>
<dbReference type="GO" id="GO:0003677">
    <property type="term" value="F:DNA binding"/>
    <property type="evidence" value="ECO:0007669"/>
    <property type="project" value="InterPro"/>
</dbReference>
<feature type="domain" description="HTH cro/C1-type" evidence="1">
    <location>
        <begin position="7"/>
        <end position="62"/>
    </location>
</feature>
<dbReference type="RefSeq" id="WP_028309340.1">
    <property type="nucleotide sequence ID" value="NZ_CP017269.1"/>
</dbReference>
<evidence type="ECO:0000259" key="1">
    <source>
        <dbReference type="PROSITE" id="PS50943"/>
    </source>
</evidence>
<keyword evidence="3" id="KW-1185">Reference proteome</keyword>
<dbReference type="Gene3D" id="1.10.260.40">
    <property type="entry name" value="lambda repressor-like DNA-binding domains"/>
    <property type="match status" value="1"/>
</dbReference>
<reference evidence="2 3" key="1">
    <citation type="submission" date="2016-09" db="EMBL/GenBank/DDBJ databases">
        <title>Genomic analysis reveals versatility of anaerobic energy metabolism of Geosporobacter ferrireducens IRF9 of phylum Firmicutes.</title>
        <authorList>
            <person name="Kim S.-J."/>
        </authorList>
    </citation>
    <scope>NUCLEOTIDE SEQUENCE [LARGE SCALE GENOMIC DNA]</scope>
    <source>
        <strain evidence="2 3">IRF9</strain>
    </source>
</reference>
<dbReference type="SUPFAM" id="SSF47413">
    <property type="entry name" value="lambda repressor-like DNA-binding domains"/>
    <property type="match status" value="1"/>
</dbReference>
<dbReference type="PANTHER" id="PTHR37301:SF1">
    <property type="entry name" value="DNA-BINDING PROTEIN"/>
    <property type="match status" value="1"/>
</dbReference>
<name>A0A1D8GCU2_9FIRM</name>
<dbReference type="KEGG" id="gfe:Gferi_03520"/>
<dbReference type="InterPro" id="IPR001387">
    <property type="entry name" value="Cro/C1-type_HTH"/>
</dbReference>